<keyword evidence="1" id="KW-1133">Transmembrane helix</keyword>
<organism evidence="2 3">
    <name type="scientific">Candidatus Magasanikbacteria bacterium GW2011_GWA2_45_39</name>
    <dbReference type="NCBI Taxonomy" id="1619041"/>
    <lineage>
        <taxon>Bacteria</taxon>
        <taxon>Candidatus Magasanikiibacteriota</taxon>
    </lineage>
</organism>
<feature type="transmembrane region" description="Helical" evidence="1">
    <location>
        <begin position="25"/>
        <end position="46"/>
    </location>
</feature>
<proteinExistence type="predicted"/>
<sequence>MYSISNLLTYSYWFTNVPEMRAPALWSQAFFYAFLVAGSFAIEYWIIIKKTDKFLARVLRKVKTLAVTMGVIGFVFLFFRYEYIPLFSRRFMYILWVLMAGVWAGFLAVEFRKIPKRRKDAEEVDQIKRYLPH</sequence>
<dbReference type="AlphaFoldDB" id="A0A0G1MD95"/>
<reference evidence="2 3" key="1">
    <citation type="journal article" date="2015" name="Nature">
        <title>rRNA introns, odd ribosomes, and small enigmatic genomes across a large radiation of phyla.</title>
        <authorList>
            <person name="Brown C.T."/>
            <person name="Hug L.A."/>
            <person name="Thomas B.C."/>
            <person name="Sharon I."/>
            <person name="Castelle C.J."/>
            <person name="Singh A."/>
            <person name="Wilkins M.J."/>
            <person name="Williams K.H."/>
            <person name="Banfield J.F."/>
        </authorList>
    </citation>
    <scope>NUCLEOTIDE SEQUENCE [LARGE SCALE GENOMIC DNA]</scope>
</reference>
<comment type="caution">
    <text evidence="2">The sequence shown here is derived from an EMBL/GenBank/DDBJ whole genome shotgun (WGS) entry which is preliminary data.</text>
</comment>
<keyword evidence="1" id="KW-0812">Transmembrane</keyword>
<dbReference type="Proteomes" id="UP000033999">
    <property type="component" value="Unassembled WGS sequence"/>
</dbReference>
<evidence type="ECO:0000313" key="2">
    <source>
        <dbReference type="EMBL" id="KKU06204.1"/>
    </source>
</evidence>
<gene>
    <name evidence="2" type="ORF">UX10_C0037G0010</name>
</gene>
<evidence type="ECO:0000256" key="1">
    <source>
        <dbReference type="SAM" id="Phobius"/>
    </source>
</evidence>
<dbReference type="EMBL" id="LCKX01000037">
    <property type="protein sequence ID" value="KKU06204.1"/>
    <property type="molecule type" value="Genomic_DNA"/>
</dbReference>
<feature type="transmembrane region" description="Helical" evidence="1">
    <location>
        <begin position="91"/>
        <end position="109"/>
    </location>
</feature>
<feature type="transmembrane region" description="Helical" evidence="1">
    <location>
        <begin position="58"/>
        <end position="79"/>
    </location>
</feature>
<keyword evidence="1" id="KW-0472">Membrane</keyword>
<name>A0A0G1MD95_9BACT</name>
<evidence type="ECO:0000313" key="3">
    <source>
        <dbReference type="Proteomes" id="UP000033999"/>
    </source>
</evidence>
<protein>
    <submittedName>
        <fullName evidence="2">Uncharacterized protein</fullName>
    </submittedName>
</protein>
<accession>A0A0G1MD95</accession>